<dbReference type="InterPro" id="IPR050268">
    <property type="entry name" value="NADH-dep_flavin_reductase"/>
</dbReference>
<evidence type="ECO:0000256" key="3">
    <source>
        <dbReference type="SAM" id="MobiDB-lite"/>
    </source>
</evidence>
<proteinExistence type="inferred from homology"/>
<sequence>MGHEVARDRAAVLEAARGAGPERAAAPGAVSEPSSERAALSEAGRGAGLDPARLRAAFGAFPSGVVAVAAEVGGRLVGLCASSFTSVSLDPPLVSFSIATGSRTWPSLRGATRIGVTVLADHHGLVARQLAGPAEDRFTGLDPVVGEGGAVTLVDGVAWFETSLERGVEAGDHTIVLLRLHSAAHTPGTPLVFHHSGFGLRAC</sequence>
<protein>
    <submittedName>
        <fullName evidence="5">Flavin reductase family protein</fullName>
    </submittedName>
</protein>
<dbReference type="PANTHER" id="PTHR30466:SF11">
    <property type="entry name" value="FLAVIN-DEPENDENT MONOOXYGENASE, REDUCTASE SUBUNIT HSAB"/>
    <property type="match status" value="1"/>
</dbReference>
<keyword evidence="2" id="KW-0560">Oxidoreductase</keyword>
<comment type="similarity">
    <text evidence="1">Belongs to the non-flavoprotein flavin reductase family.</text>
</comment>
<dbReference type="SMART" id="SM00903">
    <property type="entry name" value="Flavin_Reduct"/>
    <property type="match status" value="1"/>
</dbReference>
<dbReference type="AlphaFoldDB" id="A0AA45L6S5"/>
<dbReference type="GO" id="GO:0042602">
    <property type="term" value="F:riboflavin reductase (NADPH) activity"/>
    <property type="evidence" value="ECO:0007669"/>
    <property type="project" value="TreeGrafter"/>
</dbReference>
<dbReference type="Proteomes" id="UP000677152">
    <property type="component" value="Chromosome"/>
</dbReference>
<accession>A0AA45L6S5</accession>
<organism evidence="5 6">
    <name type="scientific">Actinosynnema pretiosum subsp. pretiosum</name>
    <dbReference type="NCBI Taxonomy" id="103721"/>
    <lineage>
        <taxon>Bacteria</taxon>
        <taxon>Bacillati</taxon>
        <taxon>Actinomycetota</taxon>
        <taxon>Actinomycetes</taxon>
        <taxon>Pseudonocardiales</taxon>
        <taxon>Pseudonocardiaceae</taxon>
        <taxon>Actinosynnema</taxon>
    </lineage>
</organism>
<feature type="region of interest" description="Disordered" evidence="3">
    <location>
        <begin position="16"/>
        <end position="44"/>
    </location>
</feature>
<evidence type="ECO:0000256" key="1">
    <source>
        <dbReference type="ARBA" id="ARBA00008898"/>
    </source>
</evidence>
<reference evidence="5" key="1">
    <citation type="submission" date="2021-04" db="EMBL/GenBank/DDBJ databases">
        <title>Genomic sequence of Actinosynnema pretiosum subsp. pretiosum ATCC 31280 (C-14919).</title>
        <authorList>
            <person name="Bai L."/>
            <person name="Wang X."/>
            <person name="Xiao Y."/>
        </authorList>
    </citation>
    <scope>NUCLEOTIDE SEQUENCE</scope>
    <source>
        <strain evidence="5">ATCC 31280</strain>
    </source>
</reference>
<dbReference type="PANTHER" id="PTHR30466">
    <property type="entry name" value="FLAVIN REDUCTASE"/>
    <property type="match status" value="1"/>
</dbReference>
<dbReference type="InterPro" id="IPR002563">
    <property type="entry name" value="Flavin_Rdtase-like_dom"/>
</dbReference>
<evidence type="ECO:0000313" key="5">
    <source>
        <dbReference type="EMBL" id="QUF04317.1"/>
    </source>
</evidence>
<gene>
    <name evidence="5" type="ORF">KCV87_34240</name>
</gene>
<dbReference type="Pfam" id="PF01613">
    <property type="entry name" value="Flavin_Reduct"/>
    <property type="match status" value="1"/>
</dbReference>
<evidence type="ECO:0000259" key="4">
    <source>
        <dbReference type="SMART" id="SM00903"/>
    </source>
</evidence>
<evidence type="ECO:0000313" key="6">
    <source>
        <dbReference type="Proteomes" id="UP000677152"/>
    </source>
</evidence>
<evidence type="ECO:0000256" key="2">
    <source>
        <dbReference type="ARBA" id="ARBA00023002"/>
    </source>
</evidence>
<dbReference type="InterPro" id="IPR012349">
    <property type="entry name" value="Split_barrel_FMN-bd"/>
</dbReference>
<dbReference type="EMBL" id="CP073249">
    <property type="protein sequence ID" value="QUF04317.1"/>
    <property type="molecule type" value="Genomic_DNA"/>
</dbReference>
<feature type="domain" description="Flavin reductase like" evidence="4">
    <location>
        <begin position="58"/>
        <end position="200"/>
    </location>
</feature>
<dbReference type="Gene3D" id="2.30.110.10">
    <property type="entry name" value="Electron Transport, Fmn-binding Protein, Chain A"/>
    <property type="match status" value="1"/>
</dbReference>
<dbReference type="SUPFAM" id="SSF50475">
    <property type="entry name" value="FMN-binding split barrel"/>
    <property type="match status" value="1"/>
</dbReference>
<dbReference type="GO" id="GO:0010181">
    <property type="term" value="F:FMN binding"/>
    <property type="evidence" value="ECO:0007669"/>
    <property type="project" value="InterPro"/>
</dbReference>
<feature type="compositionally biased region" description="Low complexity" evidence="3">
    <location>
        <begin position="16"/>
        <end position="29"/>
    </location>
</feature>
<name>A0AA45L6S5_9PSEU</name>